<dbReference type="Proteomes" id="UP001153069">
    <property type="component" value="Unassembled WGS sequence"/>
</dbReference>
<evidence type="ECO:0000256" key="1">
    <source>
        <dbReference type="SAM" id="MobiDB-lite"/>
    </source>
</evidence>
<gene>
    <name evidence="2" type="ORF">SEMRO_654_G182000.1</name>
</gene>
<keyword evidence="3" id="KW-1185">Reference proteome</keyword>
<dbReference type="EMBL" id="CAICTM010000653">
    <property type="protein sequence ID" value="CAB9514445.1"/>
    <property type="molecule type" value="Genomic_DNA"/>
</dbReference>
<reference evidence="2" key="1">
    <citation type="submission" date="2020-06" db="EMBL/GenBank/DDBJ databases">
        <authorList>
            <consortium name="Plant Systems Biology data submission"/>
        </authorList>
    </citation>
    <scope>NUCLEOTIDE SEQUENCE</scope>
    <source>
        <strain evidence="2">D6</strain>
    </source>
</reference>
<sequence>MSEPEENYATDDEIGTLKQPPPAPTKPSHATTPAATAAPVPAPVTAPETPACKKSNIFVFEMKRGKHFKFEGEEQANAFQKQYAIVIKKRHAYVSLASAEKKFKALTEGTTNTTTAAQAPARNRANTAVDNVDNDAVRRLFDDIRSNQDAERLEVHWLTTDTAELVLLLLKPVDRFQGDPWYFKCINYINIFKRWFQIYKCPDKTIEKAFNNLGTSPRSCDTDPERKQILAEEYKDKRGMTRQNEIHLYHTFVPIPTDTLNSTDEETDWIKNLAEKVGNTMLEIMKKPDFRSLLSRLDKDRSSKLSDTIFNEKKGTNLPKYLREAAVCVKPINGNLQDLVPANIQLDMMHDLLTSSTTTAKYQG</sequence>
<evidence type="ECO:0000313" key="2">
    <source>
        <dbReference type="EMBL" id="CAB9514445.1"/>
    </source>
</evidence>
<organism evidence="2 3">
    <name type="scientific">Seminavis robusta</name>
    <dbReference type="NCBI Taxonomy" id="568900"/>
    <lineage>
        <taxon>Eukaryota</taxon>
        <taxon>Sar</taxon>
        <taxon>Stramenopiles</taxon>
        <taxon>Ochrophyta</taxon>
        <taxon>Bacillariophyta</taxon>
        <taxon>Bacillariophyceae</taxon>
        <taxon>Bacillariophycidae</taxon>
        <taxon>Naviculales</taxon>
        <taxon>Naviculaceae</taxon>
        <taxon>Seminavis</taxon>
    </lineage>
</organism>
<feature type="compositionally biased region" description="Low complexity" evidence="1">
    <location>
        <begin position="26"/>
        <end position="48"/>
    </location>
</feature>
<comment type="caution">
    <text evidence="2">The sequence shown here is derived from an EMBL/GenBank/DDBJ whole genome shotgun (WGS) entry which is preliminary data.</text>
</comment>
<protein>
    <submittedName>
        <fullName evidence="2">Uncharacterized protein</fullName>
    </submittedName>
</protein>
<name>A0A9N8E9E4_9STRA</name>
<dbReference type="AlphaFoldDB" id="A0A9N8E9E4"/>
<proteinExistence type="predicted"/>
<feature type="region of interest" description="Disordered" evidence="1">
    <location>
        <begin position="1"/>
        <end position="48"/>
    </location>
</feature>
<accession>A0A9N8E9E4</accession>
<evidence type="ECO:0000313" key="3">
    <source>
        <dbReference type="Proteomes" id="UP001153069"/>
    </source>
</evidence>
<feature type="compositionally biased region" description="Acidic residues" evidence="1">
    <location>
        <begin position="1"/>
        <end position="14"/>
    </location>
</feature>